<evidence type="ECO:0000313" key="2">
    <source>
        <dbReference type="Proteomes" id="UP000784294"/>
    </source>
</evidence>
<gene>
    <name evidence="1" type="ORF">PXEA_LOCUS16777</name>
</gene>
<protein>
    <submittedName>
        <fullName evidence="1">Uncharacterized protein</fullName>
    </submittedName>
</protein>
<name>A0A448WYH1_9PLAT</name>
<accession>A0A448WYH1</accession>
<reference evidence="1" key="1">
    <citation type="submission" date="2018-11" db="EMBL/GenBank/DDBJ databases">
        <authorList>
            <consortium name="Pathogen Informatics"/>
        </authorList>
    </citation>
    <scope>NUCLEOTIDE SEQUENCE</scope>
</reference>
<organism evidence="1 2">
    <name type="scientific">Protopolystoma xenopodis</name>
    <dbReference type="NCBI Taxonomy" id="117903"/>
    <lineage>
        <taxon>Eukaryota</taxon>
        <taxon>Metazoa</taxon>
        <taxon>Spiralia</taxon>
        <taxon>Lophotrochozoa</taxon>
        <taxon>Platyhelminthes</taxon>
        <taxon>Monogenea</taxon>
        <taxon>Polyopisthocotylea</taxon>
        <taxon>Polystomatidea</taxon>
        <taxon>Polystomatidae</taxon>
        <taxon>Protopolystoma</taxon>
    </lineage>
</organism>
<evidence type="ECO:0000313" key="1">
    <source>
        <dbReference type="EMBL" id="VEL23337.1"/>
    </source>
</evidence>
<dbReference type="AlphaFoldDB" id="A0A448WYH1"/>
<comment type="caution">
    <text evidence="1">The sequence shown here is derived from an EMBL/GenBank/DDBJ whole genome shotgun (WGS) entry which is preliminary data.</text>
</comment>
<sequence>MDDTGQLMRRHHSTTQPRLPLGRREDVAFKACQVCLKSHRLWKSLRVVSADLCEGAPNPLSCRALFCPVVKDTFRVWEPVFNGMRAQNGRTRIERKCCMLACALYVGIARDILNVKISTRLEEEDDNEQSKCHFANPFEPTCMTNDESACRRQEQNGIFYSVKLASTSFREMINLPRRPLF</sequence>
<proteinExistence type="predicted"/>
<keyword evidence="2" id="KW-1185">Reference proteome</keyword>
<dbReference type="EMBL" id="CAAALY010061396">
    <property type="protein sequence ID" value="VEL23337.1"/>
    <property type="molecule type" value="Genomic_DNA"/>
</dbReference>
<dbReference type="Proteomes" id="UP000784294">
    <property type="component" value="Unassembled WGS sequence"/>
</dbReference>